<proteinExistence type="predicted"/>
<evidence type="ECO:0000313" key="2">
    <source>
        <dbReference type="Proteomes" id="UP000297195"/>
    </source>
</evidence>
<dbReference type="Proteomes" id="UP000297195">
    <property type="component" value="Segment"/>
</dbReference>
<evidence type="ECO:0000313" key="1">
    <source>
        <dbReference type="EMBL" id="QBZ70856.1"/>
    </source>
</evidence>
<dbReference type="EMBL" id="MK689364">
    <property type="protein sequence ID" value="QBZ70856.1"/>
    <property type="molecule type" value="Genomic_DNA"/>
</dbReference>
<protein>
    <submittedName>
        <fullName evidence="1">Uncharacterized protein</fullName>
    </submittedName>
</protein>
<accession>A0A4D6DYJ4</accession>
<keyword evidence="2" id="KW-1185">Reference proteome</keyword>
<sequence>MRLEKLVSDILNDAAYLKEQKPYKNVYFIKVLNPGDKTNLFVSFRWKSSGGEVFICRMDINLEKTERNVKLGVHHLKPYQRESFTIFSKSLTIGHRSIVDIINGTVIPTFVEKLNKLEVMLHGSN</sequence>
<name>A0A4D6DYJ4_9CAUD</name>
<reference evidence="1 2" key="1">
    <citation type="submission" date="2019-03" db="EMBL/GenBank/DDBJ databases">
        <authorList>
            <person name="Kim S.G."/>
            <person name="Park S.C."/>
        </authorList>
    </citation>
    <scope>NUCLEOTIDE SEQUENCE [LARGE SCALE GENOMIC DNA]</scope>
</reference>
<organism evidence="1 2">
    <name type="scientific">Edwardsiella phage pEt-SU</name>
    <dbReference type="NCBI Taxonomy" id="2562142"/>
    <lineage>
        <taxon>Viruses</taxon>
        <taxon>Duplodnaviria</taxon>
        <taxon>Heunggongvirae</taxon>
        <taxon>Uroviricota</taxon>
        <taxon>Caudoviricetes</taxon>
        <taxon>Chimalliviridae</taxon>
        <taxon>Petsuvirus</taxon>
        <taxon>Petsuvirus pEtSU</taxon>
    </lineage>
</organism>
<gene>
    <name evidence="1" type="ORF">pETSU_275</name>
</gene>